<organism evidence="1">
    <name type="scientific">Hyperionvirus sp</name>
    <dbReference type="NCBI Taxonomy" id="2487770"/>
    <lineage>
        <taxon>Viruses</taxon>
        <taxon>Varidnaviria</taxon>
        <taxon>Bamfordvirae</taxon>
        <taxon>Nucleocytoviricota</taxon>
        <taxon>Megaviricetes</taxon>
        <taxon>Imitervirales</taxon>
        <taxon>Mimiviridae</taxon>
        <taxon>Klosneuvirinae</taxon>
    </lineage>
</organism>
<proteinExistence type="predicted"/>
<protein>
    <submittedName>
        <fullName evidence="1">Uncharacterized protein</fullName>
    </submittedName>
</protein>
<evidence type="ECO:0000313" key="1">
    <source>
        <dbReference type="EMBL" id="AYV82430.1"/>
    </source>
</evidence>
<reference evidence="1" key="1">
    <citation type="submission" date="2018-10" db="EMBL/GenBank/DDBJ databases">
        <title>Hidden diversity of soil giant viruses.</title>
        <authorList>
            <person name="Schulz F."/>
            <person name="Alteio L."/>
            <person name="Goudeau D."/>
            <person name="Ryan E.M."/>
            <person name="Malmstrom R.R."/>
            <person name="Blanchard J."/>
            <person name="Woyke T."/>
        </authorList>
    </citation>
    <scope>NUCLEOTIDE SEQUENCE</scope>
    <source>
        <strain evidence="1">HYV1</strain>
    </source>
</reference>
<name>A0A3G5A5A3_9VIRU</name>
<sequence>MNAKNLNNILIQAQYILFNFMKDGYTYWRICDV</sequence>
<gene>
    <name evidence="1" type="ORF">Hyperionvirus1_9</name>
</gene>
<dbReference type="EMBL" id="MK072383">
    <property type="protein sequence ID" value="AYV82430.1"/>
    <property type="molecule type" value="Genomic_DNA"/>
</dbReference>
<accession>A0A3G5A5A3</accession>